<sequence>MSIVCICEFGCKTPKKNDPRGFQTYENREQHYLKSHKKELLQKQKNVASSNVIEPVIKSEISHNLPPPVAKPFKIQRENDRDREAINALLKAFGDFNLHSVHEISDIISSINANGEQYQIEYKVKKVDFGFTSKVDNDLLDMTNDEDDA</sequence>
<dbReference type="AlphaFoldDB" id="A0A7S0SW68"/>
<gene>
    <name evidence="1" type="ORF">CNEB1095_LOCUS1551</name>
</gene>
<name>A0A7S0SW68_9STRA</name>
<accession>A0A7S0SW68</accession>
<protein>
    <submittedName>
        <fullName evidence="1">Uncharacterized protein</fullName>
    </submittedName>
</protein>
<organism evidence="1">
    <name type="scientific">Chromulina nebulosa</name>
    <dbReference type="NCBI Taxonomy" id="96789"/>
    <lineage>
        <taxon>Eukaryota</taxon>
        <taxon>Sar</taxon>
        <taxon>Stramenopiles</taxon>
        <taxon>Ochrophyta</taxon>
        <taxon>Chrysophyceae</taxon>
        <taxon>Chromulinales</taxon>
        <taxon>Chromulinaceae</taxon>
        <taxon>Chromulina</taxon>
    </lineage>
</organism>
<dbReference type="EMBL" id="HBFD01002423">
    <property type="protein sequence ID" value="CAD8715826.1"/>
    <property type="molecule type" value="Transcribed_RNA"/>
</dbReference>
<proteinExistence type="predicted"/>
<reference evidence="1" key="1">
    <citation type="submission" date="2021-01" db="EMBL/GenBank/DDBJ databases">
        <authorList>
            <person name="Corre E."/>
            <person name="Pelletier E."/>
            <person name="Niang G."/>
            <person name="Scheremetjew M."/>
            <person name="Finn R."/>
            <person name="Kale V."/>
            <person name="Holt S."/>
            <person name="Cochrane G."/>
            <person name="Meng A."/>
            <person name="Brown T."/>
            <person name="Cohen L."/>
        </authorList>
    </citation>
    <scope>NUCLEOTIDE SEQUENCE</scope>
    <source>
        <strain evidence="1">UTEXLB2642</strain>
    </source>
</reference>
<evidence type="ECO:0000313" key="1">
    <source>
        <dbReference type="EMBL" id="CAD8715826.1"/>
    </source>
</evidence>